<evidence type="ECO:0000313" key="1">
    <source>
        <dbReference type="EMBL" id="UYM16630.1"/>
    </source>
</evidence>
<evidence type="ECO:0000313" key="2">
    <source>
        <dbReference type="Proteomes" id="UP001163255"/>
    </source>
</evidence>
<accession>A0ABY6GV27</accession>
<gene>
    <name evidence="1" type="ORF">NX720_01470</name>
</gene>
<dbReference type="EMBL" id="CP103300">
    <property type="protein sequence ID" value="UYM16630.1"/>
    <property type="molecule type" value="Genomic_DNA"/>
</dbReference>
<dbReference type="Proteomes" id="UP001163255">
    <property type="component" value="Chromosome"/>
</dbReference>
<reference evidence="1" key="1">
    <citation type="submission" date="2022-10" db="EMBL/GenBank/DDBJ databases">
        <title>Completed Genome Sequence of two octocoral isolated bacterium, Endozoicomonas euniceicola EF212T and Endozoicomonas gorgoniicola PS125T.</title>
        <authorList>
            <person name="Chiou Y.-J."/>
            <person name="Chen Y.-H."/>
        </authorList>
    </citation>
    <scope>NUCLEOTIDE SEQUENCE</scope>
    <source>
        <strain evidence="1">EF212</strain>
    </source>
</reference>
<protein>
    <submittedName>
        <fullName evidence="1">Uncharacterized protein</fullName>
    </submittedName>
</protein>
<keyword evidence="2" id="KW-1185">Reference proteome</keyword>
<name>A0ABY6GV27_9GAMM</name>
<proteinExistence type="predicted"/>
<dbReference type="RefSeq" id="WP_262598928.1">
    <property type="nucleotide sequence ID" value="NZ_CP103300.1"/>
</dbReference>
<sequence length="306" mass="34883">MIIDRRNFGIFLFLITLLFLTVTPEGNAYVNSYSVSDSTVLVNTTDTDNTTYEYPARYIVAPNGVQLKGFYLDSEAGFTIGKPLKISLSKKHHDKEPNTALESVIKRLGEVTESIITKRPIPNLILDFNSSGRHINWIFMTSYIFQDTHINAYNLISSSHLRPSEHGEFRFNGDKHYLGYFWIMFYPDSTILWADLVVVYLDQDVYLLIHNKGFEFLDLKGFSKFIEVTLKAGRSWQTATLKNTLSQYVYYLLQSSLLYDTSISKIISFKILGGLSAGLAGIYGMSLLYKDSLAGFITNRKFKKGR</sequence>
<organism evidence="1 2">
    <name type="scientific">Endozoicomonas euniceicola</name>
    <dbReference type="NCBI Taxonomy" id="1234143"/>
    <lineage>
        <taxon>Bacteria</taxon>
        <taxon>Pseudomonadati</taxon>
        <taxon>Pseudomonadota</taxon>
        <taxon>Gammaproteobacteria</taxon>
        <taxon>Oceanospirillales</taxon>
        <taxon>Endozoicomonadaceae</taxon>
        <taxon>Endozoicomonas</taxon>
    </lineage>
</organism>